<reference evidence="2" key="1">
    <citation type="submission" date="2019-05" db="EMBL/GenBank/DDBJ databases">
        <title>Whole genome sequencing of Pseudanabaena catenata USMAC16.</title>
        <authorList>
            <person name="Khan Z."/>
            <person name="Omar W.M."/>
            <person name="Convey P."/>
            <person name="Merican F."/>
            <person name="Najimudin N."/>
        </authorList>
    </citation>
    <scope>NUCLEOTIDE SEQUENCE</scope>
    <source>
        <strain evidence="2">USMAC16</strain>
    </source>
</reference>
<evidence type="ECO:0000259" key="1">
    <source>
        <dbReference type="Pfam" id="PF18480"/>
    </source>
</evidence>
<organism evidence="2 3">
    <name type="scientific">Pseudanabaena catenata USMAC16</name>
    <dbReference type="NCBI Taxonomy" id="1855837"/>
    <lineage>
        <taxon>Bacteria</taxon>
        <taxon>Bacillati</taxon>
        <taxon>Cyanobacteriota</taxon>
        <taxon>Cyanophyceae</taxon>
        <taxon>Pseudanabaenales</taxon>
        <taxon>Pseudanabaenaceae</taxon>
        <taxon>Pseudanabaena</taxon>
    </lineage>
</organism>
<dbReference type="CDD" id="cd18772">
    <property type="entry name" value="PIN_Mut7-C-like"/>
    <property type="match status" value="1"/>
</dbReference>
<feature type="domain" description="DUF5615" evidence="1">
    <location>
        <begin position="1"/>
        <end position="109"/>
    </location>
</feature>
<evidence type="ECO:0000313" key="3">
    <source>
        <dbReference type="Proteomes" id="UP001152872"/>
    </source>
</evidence>
<accession>A0A9X4RG67</accession>
<gene>
    <name evidence="2" type="ORF">FEV09_01075</name>
</gene>
<comment type="caution">
    <text evidence="2">The sequence shown here is derived from an EMBL/GenBank/DDBJ whole genome shotgun (WGS) entry which is preliminary data.</text>
</comment>
<sequence length="117" mass="13425">MKFLIDAQLPVRLSYLLKSMGHDAIHTKELALKNATPDTEINAISIREQRIVITKDSDFWDSFYVNQEPYKLLLVTTGNISNKELESLFIKNLGQVVDLLEQHSLIEMSRDSVIVHQ</sequence>
<proteinExistence type="predicted"/>
<evidence type="ECO:0000313" key="2">
    <source>
        <dbReference type="EMBL" id="MDG3493141.1"/>
    </source>
</evidence>
<protein>
    <submittedName>
        <fullName evidence="2">DUF5615 family PIN-like protein</fullName>
    </submittedName>
</protein>
<dbReference type="InterPro" id="IPR041049">
    <property type="entry name" value="DUF5615"/>
</dbReference>
<dbReference type="AlphaFoldDB" id="A0A9X4RG67"/>
<dbReference type="EMBL" id="VBTY01000004">
    <property type="protein sequence ID" value="MDG3493141.1"/>
    <property type="molecule type" value="Genomic_DNA"/>
</dbReference>
<dbReference type="Pfam" id="PF18480">
    <property type="entry name" value="DUF5615"/>
    <property type="match status" value="1"/>
</dbReference>
<dbReference type="Proteomes" id="UP001152872">
    <property type="component" value="Unassembled WGS sequence"/>
</dbReference>
<keyword evidence="3" id="KW-1185">Reference proteome</keyword>
<dbReference type="RefSeq" id="WP_009625170.1">
    <property type="nucleotide sequence ID" value="NZ_VBTY01000004.1"/>
</dbReference>
<name>A0A9X4RG67_9CYAN</name>